<evidence type="ECO:0000256" key="4">
    <source>
        <dbReference type="ARBA" id="ARBA00023136"/>
    </source>
</evidence>
<keyword evidence="4 5" id="KW-0472">Membrane</keyword>
<proteinExistence type="predicted"/>
<feature type="transmembrane region" description="Helical" evidence="5">
    <location>
        <begin position="35"/>
        <end position="56"/>
    </location>
</feature>
<name>A0ABP3A8K1_MYCUL</name>
<evidence type="ECO:0000313" key="7">
    <source>
        <dbReference type="Proteomes" id="UP000020681"/>
    </source>
</evidence>
<dbReference type="EMBL" id="JAOL01000186">
    <property type="protein sequence ID" value="EUA85951.1"/>
    <property type="molecule type" value="Genomic_DNA"/>
</dbReference>
<feature type="transmembrane region" description="Helical" evidence="5">
    <location>
        <begin position="9"/>
        <end position="29"/>
    </location>
</feature>
<gene>
    <name evidence="6" type="ORF">I551_7621</name>
</gene>
<sequence>MAQAFSIQLICRILGMLASVVSVMLTARYLGPGRYGQLTVAVAFIGMWASLVDLGIGRVIVRRVTSSPTIWNAWSGSTTACPWSIAFR</sequence>
<reference evidence="6 7" key="1">
    <citation type="submission" date="2014-01" db="EMBL/GenBank/DDBJ databases">
        <authorList>
            <person name="Dobos K."/>
            <person name="Lenaerts A."/>
            <person name="Ordway D."/>
            <person name="DeGroote M.A."/>
            <person name="Parker T."/>
            <person name="Sizemore C."/>
            <person name="Tallon L.J."/>
            <person name="Sadzewicz L.K."/>
            <person name="Sengamalay N."/>
            <person name="Fraser C.M."/>
            <person name="Hine E."/>
            <person name="Shefchek K.A."/>
            <person name="Das S.P."/>
            <person name="Tettelin H."/>
        </authorList>
    </citation>
    <scope>NUCLEOTIDE SEQUENCE [LARGE SCALE GENOMIC DNA]</scope>
    <source>
        <strain evidence="6 7">Harvey</strain>
    </source>
</reference>
<dbReference type="Proteomes" id="UP000020681">
    <property type="component" value="Unassembled WGS sequence"/>
</dbReference>
<evidence type="ECO:0000313" key="6">
    <source>
        <dbReference type="EMBL" id="EUA85951.1"/>
    </source>
</evidence>
<comment type="subcellular location">
    <subcellularLocation>
        <location evidence="1">Membrane</location>
        <topology evidence="1">Multi-pass membrane protein</topology>
    </subcellularLocation>
</comment>
<evidence type="ECO:0000256" key="2">
    <source>
        <dbReference type="ARBA" id="ARBA00022692"/>
    </source>
</evidence>
<evidence type="ECO:0000256" key="3">
    <source>
        <dbReference type="ARBA" id="ARBA00022989"/>
    </source>
</evidence>
<keyword evidence="3 5" id="KW-1133">Transmembrane helix</keyword>
<dbReference type="InterPro" id="IPR002797">
    <property type="entry name" value="Polysacc_synth"/>
</dbReference>
<dbReference type="Pfam" id="PF01943">
    <property type="entry name" value="Polysacc_synt"/>
    <property type="match status" value="1"/>
</dbReference>
<evidence type="ECO:0000256" key="1">
    <source>
        <dbReference type="ARBA" id="ARBA00004141"/>
    </source>
</evidence>
<organism evidence="6 7">
    <name type="scientific">Mycobacterium ulcerans str. Harvey</name>
    <dbReference type="NCBI Taxonomy" id="1299332"/>
    <lineage>
        <taxon>Bacteria</taxon>
        <taxon>Bacillati</taxon>
        <taxon>Actinomycetota</taxon>
        <taxon>Actinomycetes</taxon>
        <taxon>Mycobacteriales</taxon>
        <taxon>Mycobacteriaceae</taxon>
        <taxon>Mycobacterium</taxon>
        <taxon>Mycobacterium ulcerans group</taxon>
    </lineage>
</organism>
<protein>
    <submittedName>
        <fullName evidence="6">Polysaccharide biosynthesis family protein</fullName>
    </submittedName>
</protein>
<comment type="caution">
    <text evidence="6">The sequence shown here is derived from an EMBL/GenBank/DDBJ whole genome shotgun (WGS) entry which is preliminary data.</text>
</comment>
<evidence type="ECO:0000256" key="5">
    <source>
        <dbReference type="SAM" id="Phobius"/>
    </source>
</evidence>
<keyword evidence="2 5" id="KW-0812">Transmembrane</keyword>
<accession>A0ABP3A8K1</accession>
<keyword evidence="7" id="KW-1185">Reference proteome</keyword>